<dbReference type="Pfam" id="PF01636">
    <property type="entry name" value="APH"/>
    <property type="match status" value="1"/>
</dbReference>
<evidence type="ECO:0000313" key="2">
    <source>
        <dbReference type="EMBL" id="BBN99715.1"/>
    </source>
</evidence>
<dbReference type="EMBL" id="AP021853">
    <property type="protein sequence ID" value="BBN99715.1"/>
    <property type="molecule type" value="Genomic_DNA"/>
</dbReference>
<name>A0A5K7WYL7_9BACL</name>
<accession>A0A5K7WYL7</accession>
<dbReference type="PANTHER" id="PTHR41283:SF1">
    <property type="entry name" value="AMINOGLYCOSIDE PHOSPHOTRANSFERASE DOMAIN-CONTAINING PROTEIN"/>
    <property type="match status" value="1"/>
</dbReference>
<protein>
    <recommendedName>
        <fullName evidence="1">Aminoglycoside phosphotransferase domain-containing protein</fullName>
    </recommendedName>
</protein>
<proteinExistence type="predicted"/>
<reference evidence="2 3" key="1">
    <citation type="submission" date="2019-09" db="EMBL/GenBank/DDBJ databases">
        <title>Complete genome sequence of Sporolactobacillus terrae 70-3.</title>
        <authorList>
            <person name="Tanaka N."/>
            <person name="Shiwa Y."/>
            <person name="Fujita N."/>
            <person name="Tanasupawat S."/>
        </authorList>
    </citation>
    <scope>NUCLEOTIDE SEQUENCE [LARGE SCALE GENOMIC DNA]</scope>
    <source>
        <strain evidence="2 3">70-3</strain>
    </source>
</reference>
<dbReference type="PANTHER" id="PTHR41283">
    <property type="entry name" value="AMINOGLYCOSIDE PHOSPHOTRANSFERASE"/>
    <property type="match status" value="1"/>
</dbReference>
<dbReference type="Gene3D" id="3.90.1200.10">
    <property type="match status" value="1"/>
</dbReference>
<evidence type="ECO:0000313" key="3">
    <source>
        <dbReference type="Proteomes" id="UP000326951"/>
    </source>
</evidence>
<dbReference type="SUPFAM" id="SSF56112">
    <property type="entry name" value="Protein kinase-like (PK-like)"/>
    <property type="match status" value="1"/>
</dbReference>
<feature type="domain" description="Aminoglycoside phosphotransferase" evidence="1">
    <location>
        <begin position="2"/>
        <end position="151"/>
    </location>
</feature>
<dbReference type="AlphaFoldDB" id="A0A5K7WYL7"/>
<evidence type="ECO:0000259" key="1">
    <source>
        <dbReference type="Pfam" id="PF01636"/>
    </source>
</evidence>
<dbReference type="InterPro" id="IPR002575">
    <property type="entry name" value="Aminoglycoside_PTrfase"/>
</dbReference>
<sequence length="213" mass="24519">MMTWLDGSDAAAVLSTLNLEEQYLLGREAGRTMSRIHAIPAPEDQPNWTQFYNDKIDRKLTAYVRCGIHVEGAEQIIAFIEEQRGLLKDRPQSLQHGDYHCGNMVITKEKMIGIIDFDRMDYGDPWEEFNRISWCAGVSPAFASGRINGYFDNQISETFFPLMALYMATNMISSIPWAIDYGAGEVDVMKREIKKAMDAYDHFQNVVPKWYRR</sequence>
<organism evidence="2 3">
    <name type="scientific">Sporolactobacillus terrae</name>
    <dbReference type="NCBI Taxonomy" id="269673"/>
    <lineage>
        <taxon>Bacteria</taxon>
        <taxon>Bacillati</taxon>
        <taxon>Bacillota</taxon>
        <taxon>Bacilli</taxon>
        <taxon>Bacillales</taxon>
        <taxon>Sporolactobacillaceae</taxon>
        <taxon>Sporolactobacillus</taxon>
    </lineage>
</organism>
<dbReference type="Proteomes" id="UP000326951">
    <property type="component" value="Chromosome"/>
</dbReference>
<dbReference type="InterPro" id="IPR011009">
    <property type="entry name" value="Kinase-like_dom_sf"/>
</dbReference>
<gene>
    <name evidence="2" type="ORF">St703_24200</name>
</gene>